<accession>A0A140L4N6</accession>
<protein>
    <submittedName>
        <fullName evidence="1">Uncharacterized protein</fullName>
    </submittedName>
</protein>
<dbReference type="NCBIfam" id="NF040560">
    <property type="entry name" value="CAS_Csx15"/>
    <property type="match status" value="1"/>
</dbReference>
<evidence type="ECO:0000313" key="1">
    <source>
        <dbReference type="EMBL" id="KXG75511.1"/>
    </source>
</evidence>
<name>A0A140L4N6_9FIRM</name>
<organism evidence="1 2">
    <name type="scientific">Fervidicola ferrireducens</name>
    <dbReference type="NCBI Taxonomy" id="520764"/>
    <lineage>
        <taxon>Bacteria</taxon>
        <taxon>Bacillati</taxon>
        <taxon>Bacillota</taxon>
        <taxon>Clostridia</taxon>
        <taxon>Thermosediminibacterales</taxon>
        <taxon>Thermosediminibacteraceae</taxon>
        <taxon>Fervidicola</taxon>
    </lineage>
</organism>
<evidence type="ECO:0000313" key="2">
    <source>
        <dbReference type="Proteomes" id="UP000070427"/>
    </source>
</evidence>
<dbReference type="RefSeq" id="WP_066354276.1">
    <property type="nucleotide sequence ID" value="NZ_LOED01000026.1"/>
</dbReference>
<keyword evidence="2" id="KW-1185">Reference proteome</keyword>
<dbReference type="EMBL" id="LOED01000026">
    <property type="protein sequence ID" value="KXG75511.1"/>
    <property type="molecule type" value="Genomic_DNA"/>
</dbReference>
<sequence>MILLNFSGHPAPRGTEDMEVIDMPLVIANPLPSEISEKARAVVDMACQNEKVRECIARGEYQVLLPGYSPLAAALISELAGRTGRLPTVRWAIRRKDKYYISPPCRLQANRTAARARRAINSGLCADGAGA</sequence>
<dbReference type="InParanoid" id="A0A140L4N6"/>
<dbReference type="AlphaFoldDB" id="A0A140L4N6"/>
<gene>
    <name evidence="1" type="ORF">AN618_18840</name>
</gene>
<comment type="caution">
    <text evidence="1">The sequence shown here is derived from an EMBL/GenBank/DDBJ whole genome shotgun (WGS) entry which is preliminary data.</text>
</comment>
<proteinExistence type="predicted"/>
<dbReference type="Proteomes" id="UP000070427">
    <property type="component" value="Unassembled WGS sequence"/>
</dbReference>
<dbReference type="STRING" id="520764.AN618_18840"/>
<reference evidence="1 2" key="1">
    <citation type="submission" date="2015-12" db="EMBL/GenBank/DDBJ databases">
        <title>Draft genome sequnece of Fervidicola ferrireducens strain Y170.</title>
        <authorList>
            <person name="Patel B.K."/>
        </authorList>
    </citation>
    <scope>NUCLEOTIDE SEQUENCE [LARGE SCALE GENOMIC DNA]</scope>
    <source>
        <strain evidence="1 2">Y170</strain>
    </source>
</reference>